<proteinExistence type="predicted"/>
<keyword evidence="3" id="KW-1185">Reference proteome</keyword>
<organism evidence="2 3">
    <name type="scientific">Marasmius crinis-equi</name>
    <dbReference type="NCBI Taxonomy" id="585013"/>
    <lineage>
        <taxon>Eukaryota</taxon>
        <taxon>Fungi</taxon>
        <taxon>Dikarya</taxon>
        <taxon>Basidiomycota</taxon>
        <taxon>Agaricomycotina</taxon>
        <taxon>Agaricomycetes</taxon>
        <taxon>Agaricomycetidae</taxon>
        <taxon>Agaricales</taxon>
        <taxon>Marasmiineae</taxon>
        <taxon>Marasmiaceae</taxon>
        <taxon>Marasmius</taxon>
    </lineage>
</organism>
<protein>
    <submittedName>
        <fullName evidence="2">Uncharacterized protein</fullName>
    </submittedName>
</protein>
<feature type="region of interest" description="Disordered" evidence="1">
    <location>
        <begin position="1"/>
        <end position="116"/>
    </location>
</feature>
<feature type="compositionally biased region" description="Low complexity" evidence="1">
    <location>
        <begin position="273"/>
        <end position="307"/>
    </location>
</feature>
<feature type="compositionally biased region" description="Polar residues" evidence="1">
    <location>
        <begin position="228"/>
        <end position="247"/>
    </location>
</feature>
<feature type="compositionally biased region" description="Low complexity" evidence="1">
    <location>
        <begin position="252"/>
        <end position="263"/>
    </location>
</feature>
<sequence>MNAFQNLFGHTTVRTPPQPVRDVIMSVTSSRDSSDNDHDASGDSSDSSHIGYTRELSASHRVQSGPPGPGNIHTPQMPPSQSKTRQLTSEEPESVKMRAVTNASRDQLEESDFRRRRAVGTMRMSRGQNQELSGQVLGLQAQLNELMANYASLQKEMVKKSAQAVETNEAFKSQIEASAREVEEQKEEVERQKAENDRQRQEMARLDQERTEAVKRATEKQTELLALKNSTQRQTAMSTNPTASTPSIPLASPGTSSCPSTTTEAPPNNANQTESCSSSIMNTSSTTFNTTNAPPFTSTPSHPSTSTDASRNNAPSQFESASSPTSSAPPQTQAHPVNVAALVAEVAKQVANEILTKFAAGAPSSGSSPGDGGSSPSSTSRPTTGSAAHRAAIRRQIKADLPRKTWSSFQAKLRQVLRDCTGMARVNNYASYSPVDADKLAEFDEKLIRGPKSREYRYHLYFGEDWAGAHWNKIVVENMVNRVLQIHGDISSLFPDDATTRLNIDAALWGKIEEAQESWARYNPRVDSETHEIESPSEARWRATVQVKEQQERKMFTGRKRRKFCERRKAIDAKIEQLTKPDALDCPVTLRWKALRLLNDTLKEDGQSSDEDTAEHPTLKDRTVPSWRRRGIVSLMTEIDEEVLIQLRSSKDKGKARNIRRPSDLTSKSRKAIPPKALPADFYRKRFVRGLTRTELALLDIDKAAEPHPLLNLFPDSDESEFTDNESTDEGSTCDESTGKEDTNSGPREGGQVPMEDVQ</sequence>
<feature type="region of interest" description="Disordered" evidence="1">
    <location>
        <begin position="184"/>
        <end position="333"/>
    </location>
</feature>
<feature type="region of interest" description="Disordered" evidence="1">
    <location>
        <begin position="651"/>
        <end position="672"/>
    </location>
</feature>
<dbReference type="Proteomes" id="UP001465976">
    <property type="component" value="Unassembled WGS sequence"/>
</dbReference>
<gene>
    <name evidence="2" type="ORF">V5O48_011339</name>
</gene>
<comment type="caution">
    <text evidence="2">The sequence shown here is derived from an EMBL/GenBank/DDBJ whole genome shotgun (WGS) entry which is preliminary data.</text>
</comment>
<accession>A0ABR3F6B8</accession>
<evidence type="ECO:0000256" key="1">
    <source>
        <dbReference type="SAM" id="MobiDB-lite"/>
    </source>
</evidence>
<feature type="compositionally biased region" description="Basic and acidic residues" evidence="1">
    <location>
        <begin position="32"/>
        <end position="41"/>
    </location>
</feature>
<name>A0ABR3F6B8_9AGAR</name>
<feature type="region of interest" description="Disordered" evidence="1">
    <location>
        <begin position="710"/>
        <end position="759"/>
    </location>
</feature>
<feature type="compositionally biased region" description="Basic and acidic residues" evidence="1">
    <location>
        <begin position="184"/>
        <end position="222"/>
    </location>
</feature>
<feature type="compositionally biased region" description="Acidic residues" evidence="1">
    <location>
        <begin position="716"/>
        <end position="733"/>
    </location>
</feature>
<feature type="compositionally biased region" description="Polar residues" evidence="1">
    <location>
        <begin position="79"/>
        <end position="89"/>
    </location>
</feature>
<evidence type="ECO:0000313" key="3">
    <source>
        <dbReference type="Proteomes" id="UP001465976"/>
    </source>
</evidence>
<feature type="region of interest" description="Disordered" evidence="1">
    <location>
        <begin position="360"/>
        <end position="390"/>
    </location>
</feature>
<feature type="compositionally biased region" description="Low complexity" evidence="1">
    <location>
        <begin position="360"/>
        <end position="388"/>
    </location>
</feature>
<feature type="compositionally biased region" description="Polar residues" evidence="1">
    <location>
        <begin position="308"/>
        <end position="319"/>
    </location>
</feature>
<feature type="compositionally biased region" description="Low complexity" evidence="1">
    <location>
        <begin position="320"/>
        <end position="333"/>
    </location>
</feature>
<dbReference type="EMBL" id="JBAHYK010000900">
    <property type="protein sequence ID" value="KAL0570622.1"/>
    <property type="molecule type" value="Genomic_DNA"/>
</dbReference>
<evidence type="ECO:0000313" key="2">
    <source>
        <dbReference type="EMBL" id="KAL0570622.1"/>
    </source>
</evidence>
<feature type="compositionally biased region" description="Polar residues" evidence="1">
    <location>
        <begin position="1"/>
        <end position="15"/>
    </location>
</feature>
<reference evidence="2 3" key="1">
    <citation type="submission" date="2024-02" db="EMBL/GenBank/DDBJ databases">
        <title>A draft genome for the cacao thread blight pathogen Marasmius crinis-equi.</title>
        <authorList>
            <person name="Cohen S.P."/>
            <person name="Baruah I.K."/>
            <person name="Amoako-Attah I."/>
            <person name="Bukari Y."/>
            <person name="Meinhardt L.W."/>
            <person name="Bailey B.A."/>
        </authorList>
    </citation>
    <scope>NUCLEOTIDE SEQUENCE [LARGE SCALE GENOMIC DNA]</scope>
    <source>
        <strain evidence="2 3">GH-76</strain>
    </source>
</reference>